<name>A0AAV4D1G2_9GAST</name>
<reference evidence="1 2" key="1">
    <citation type="journal article" date="2021" name="Elife">
        <title>Chloroplast acquisition without the gene transfer in kleptoplastic sea slugs, Plakobranchus ocellatus.</title>
        <authorList>
            <person name="Maeda T."/>
            <person name="Takahashi S."/>
            <person name="Yoshida T."/>
            <person name="Shimamura S."/>
            <person name="Takaki Y."/>
            <person name="Nagai Y."/>
            <person name="Toyoda A."/>
            <person name="Suzuki Y."/>
            <person name="Arimoto A."/>
            <person name="Ishii H."/>
            <person name="Satoh N."/>
            <person name="Nishiyama T."/>
            <person name="Hasebe M."/>
            <person name="Maruyama T."/>
            <person name="Minagawa J."/>
            <person name="Obokata J."/>
            <person name="Shigenobu S."/>
        </authorList>
    </citation>
    <scope>NUCLEOTIDE SEQUENCE [LARGE SCALE GENOMIC DNA]</scope>
</reference>
<comment type="caution">
    <text evidence="1">The sequence shown here is derived from an EMBL/GenBank/DDBJ whole genome shotgun (WGS) entry which is preliminary data.</text>
</comment>
<accession>A0AAV4D1G2</accession>
<evidence type="ECO:0000313" key="1">
    <source>
        <dbReference type="EMBL" id="GFO38021.1"/>
    </source>
</evidence>
<gene>
    <name evidence="1" type="ORF">PoB_006452600</name>
</gene>
<keyword evidence="2" id="KW-1185">Reference proteome</keyword>
<dbReference type="Proteomes" id="UP000735302">
    <property type="component" value="Unassembled WGS sequence"/>
</dbReference>
<dbReference type="AlphaFoldDB" id="A0AAV4D1G2"/>
<dbReference type="EMBL" id="BLXT01007308">
    <property type="protein sequence ID" value="GFO38021.1"/>
    <property type="molecule type" value="Genomic_DNA"/>
</dbReference>
<evidence type="ECO:0000313" key="2">
    <source>
        <dbReference type="Proteomes" id="UP000735302"/>
    </source>
</evidence>
<organism evidence="1 2">
    <name type="scientific">Plakobranchus ocellatus</name>
    <dbReference type="NCBI Taxonomy" id="259542"/>
    <lineage>
        <taxon>Eukaryota</taxon>
        <taxon>Metazoa</taxon>
        <taxon>Spiralia</taxon>
        <taxon>Lophotrochozoa</taxon>
        <taxon>Mollusca</taxon>
        <taxon>Gastropoda</taxon>
        <taxon>Heterobranchia</taxon>
        <taxon>Euthyneura</taxon>
        <taxon>Panpulmonata</taxon>
        <taxon>Sacoglossa</taxon>
        <taxon>Placobranchoidea</taxon>
        <taxon>Plakobranchidae</taxon>
        <taxon>Plakobranchus</taxon>
    </lineage>
</organism>
<proteinExistence type="predicted"/>
<sequence>MLNTGFRKSLHMTIALYPFRATRLQFQDTEYSTPNQNCESLILTPAVITSRSRSSEHDLDSRHAKSSLPRGVLLHELALTGNEQNESVPGRGKNK</sequence>
<protein>
    <submittedName>
        <fullName evidence="1">Uncharacterized protein</fullName>
    </submittedName>
</protein>